<organism evidence="2 3">
    <name type="scientific">Methylotuvimicrobium alcaliphilum (strain DSM 19304 / NCIMB 14124 / VKM B-2133 / 20Z)</name>
    <name type="common">Methylomicrobium alcaliphilum</name>
    <dbReference type="NCBI Taxonomy" id="1091494"/>
    <lineage>
        <taxon>Bacteria</taxon>
        <taxon>Pseudomonadati</taxon>
        <taxon>Pseudomonadota</taxon>
        <taxon>Gammaproteobacteria</taxon>
        <taxon>Methylococcales</taxon>
        <taxon>Methylococcaceae</taxon>
        <taxon>Methylotuvimicrobium</taxon>
    </lineage>
</organism>
<protein>
    <recommendedName>
        <fullName evidence="4">PBP domain-containing protein</fullName>
    </recommendedName>
</protein>
<dbReference type="Proteomes" id="UP000008315">
    <property type="component" value="Chromosome"/>
</dbReference>
<evidence type="ECO:0008006" key="4">
    <source>
        <dbReference type="Google" id="ProtNLM"/>
    </source>
</evidence>
<dbReference type="Gene3D" id="3.40.190.10">
    <property type="entry name" value="Periplasmic binding protein-like II"/>
    <property type="match status" value="1"/>
</dbReference>
<dbReference type="PATRIC" id="fig|271065.3.peg.3073"/>
<proteinExistence type="predicted"/>
<dbReference type="RefSeq" id="WP_014149418.1">
    <property type="nucleotide sequence ID" value="NC_016112.1"/>
</dbReference>
<gene>
    <name evidence="2" type="ordered locus">MEALZ_2988</name>
</gene>
<feature type="chain" id="PRO_5003468611" description="PBP domain-containing protein" evidence="1">
    <location>
        <begin position="25"/>
        <end position="501"/>
    </location>
</feature>
<name>G4T1Y0_META2</name>
<evidence type="ECO:0000313" key="2">
    <source>
        <dbReference type="EMBL" id="CCE24654.1"/>
    </source>
</evidence>
<feature type="signal peptide" evidence="1">
    <location>
        <begin position="1"/>
        <end position="24"/>
    </location>
</feature>
<dbReference type="HOGENOM" id="CLU_543804_0_0_6"/>
<evidence type="ECO:0000256" key="1">
    <source>
        <dbReference type="SAM" id="SignalP"/>
    </source>
</evidence>
<dbReference type="STRING" id="1091494.MEALZ_2988"/>
<keyword evidence="3" id="KW-1185">Reference proteome</keyword>
<dbReference type="KEGG" id="mah:MEALZ_2988"/>
<keyword evidence="1" id="KW-0732">Signal</keyword>
<evidence type="ECO:0000313" key="3">
    <source>
        <dbReference type="Proteomes" id="UP000008315"/>
    </source>
</evidence>
<reference evidence="3" key="1">
    <citation type="journal article" date="2012" name="J. Bacteriol.">
        <title>Genome sequence of the haloalkaliphilic methanotrophic bacterium Methylomicrobium alcaliphilum 20Z.</title>
        <authorList>
            <person name="Vuilleumier S."/>
            <person name="Khmelenina V.N."/>
            <person name="Bringel F."/>
            <person name="Reshetnikov A.S."/>
            <person name="Lajus A."/>
            <person name="Mangenot S."/>
            <person name="Rouy Z."/>
            <person name="Op den Camp H.J."/>
            <person name="Jetten M.S."/>
            <person name="Dispirito A.A."/>
            <person name="Dunfield P."/>
            <person name="Klotz M.G."/>
            <person name="Semrau J.D."/>
            <person name="Stein L.Y."/>
            <person name="Barbe V."/>
            <person name="Medigue C."/>
            <person name="Trotsenko Y.A."/>
            <person name="Kalyuzhnaya M.G."/>
        </authorList>
    </citation>
    <scope>NUCLEOTIDE SEQUENCE [LARGE SCALE GENOMIC DNA]</scope>
    <source>
        <strain evidence="3">DSM 19304 / NCIMB 14124 / VKM B-2133 / 20Z</strain>
    </source>
</reference>
<sequence length="501" mass="53681">MKKHALTAALAALSLTGFSGAAQAWTPSDTPDLELFMSGATAMDNAMTSMFNNICEDTDYYTDPNNGAGYRAFFCTLTPANVPGLSAPKKVLFIKRSAGGSAQGVNPLAEESQLDSLNIFNNNCTQDAPGGKKWTCTINNPGDLTPRHPNIGISDVDPFMFRGRNTPKGFKPMTQRSIQALEVRAVAALIFGVPVTNGLYDALQTVQIDRGELPGSCSKGEYTEECMPSLSKQQVASLITGQIKSWDEFIVTKDGVDHPLTQYPGVTPPQSDLMHYCKRVDGSGTGAQQYAKFLHHPCTRCAMEPMVSDPEISDDNPFEGPRVFENSGSGNMDRCLDDFGKGTNTSGLNSNINGQAVTAWAIGQQSLEKNANNAFAYKFIKIDGYAPTLKNAANGTYMDWVEPTFQWRKTGAGSPSGDTLAIIEKIVVDAANPTTVASVLNQTSSYTFGKSGYLAVASNGHPFSHIVDENAPVIGYSHAAGGLLDNCNVPVLLKIDSDKPL</sequence>
<dbReference type="EMBL" id="FO082060">
    <property type="protein sequence ID" value="CCE24654.1"/>
    <property type="molecule type" value="Genomic_DNA"/>
</dbReference>
<dbReference type="AlphaFoldDB" id="G4T1Y0"/>
<accession>G4T1Y0</accession>